<keyword evidence="9" id="KW-1071">Ligand-gated ion channel</keyword>
<evidence type="ECO:0000256" key="3">
    <source>
        <dbReference type="ARBA" id="ARBA00022692"/>
    </source>
</evidence>
<protein>
    <submittedName>
        <fullName evidence="13">Glutamate receptor 1.3</fullName>
    </submittedName>
</protein>
<accession>A0AAD8H2T1</accession>
<organism evidence="13 14">
    <name type="scientific">Heracleum sosnowskyi</name>
    <dbReference type="NCBI Taxonomy" id="360622"/>
    <lineage>
        <taxon>Eukaryota</taxon>
        <taxon>Viridiplantae</taxon>
        <taxon>Streptophyta</taxon>
        <taxon>Embryophyta</taxon>
        <taxon>Tracheophyta</taxon>
        <taxon>Spermatophyta</taxon>
        <taxon>Magnoliopsida</taxon>
        <taxon>eudicotyledons</taxon>
        <taxon>Gunneridae</taxon>
        <taxon>Pentapetalae</taxon>
        <taxon>asterids</taxon>
        <taxon>campanulids</taxon>
        <taxon>Apiales</taxon>
        <taxon>Apiaceae</taxon>
        <taxon>Apioideae</taxon>
        <taxon>apioid superclade</taxon>
        <taxon>Tordylieae</taxon>
        <taxon>Tordyliinae</taxon>
        <taxon>Heracleum</taxon>
    </lineage>
</organism>
<feature type="transmembrane region" description="Helical" evidence="11">
    <location>
        <begin position="167"/>
        <end position="194"/>
    </location>
</feature>
<keyword evidence="8" id="KW-0325">Glycoprotein</keyword>
<dbReference type="Pfam" id="PF01094">
    <property type="entry name" value="ANF_receptor"/>
    <property type="match status" value="1"/>
</dbReference>
<gene>
    <name evidence="13" type="ORF">POM88_043074</name>
</gene>
<dbReference type="SUPFAM" id="SSF53822">
    <property type="entry name" value="Periplasmic binding protein-like I"/>
    <property type="match status" value="1"/>
</dbReference>
<evidence type="ECO:0000256" key="9">
    <source>
        <dbReference type="ARBA" id="ARBA00023286"/>
    </source>
</evidence>
<evidence type="ECO:0000256" key="6">
    <source>
        <dbReference type="ARBA" id="ARBA00023136"/>
    </source>
</evidence>
<keyword evidence="6 11" id="KW-0472">Membrane</keyword>
<proteinExistence type="predicted"/>
<dbReference type="SMART" id="SM00079">
    <property type="entry name" value="PBPe"/>
    <property type="match status" value="1"/>
</dbReference>
<reference evidence="13" key="1">
    <citation type="submission" date="2023-02" db="EMBL/GenBank/DDBJ databases">
        <title>Genome of toxic invasive species Heracleum sosnowskyi carries increased number of genes despite the absence of recent whole-genome duplications.</title>
        <authorList>
            <person name="Schelkunov M."/>
            <person name="Shtratnikova V."/>
            <person name="Makarenko M."/>
            <person name="Klepikova A."/>
            <person name="Omelchenko D."/>
            <person name="Novikova G."/>
            <person name="Obukhova E."/>
            <person name="Bogdanov V."/>
            <person name="Penin A."/>
            <person name="Logacheva M."/>
        </authorList>
    </citation>
    <scope>NUCLEOTIDE SEQUENCE</scope>
    <source>
        <strain evidence="13">Hsosn_3</strain>
        <tissue evidence="13">Leaf</tissue>
    </source>
</reference>
<comment type="subcellular location">
    <subcellularLocation>
        <location evidence="1">Membrane</location>
        <topology evidence="1">Multi-pass membrane protein</topology>
    </subcellularLocation>
</comment>
<sequence>MNAKELSAYGVWAYDAIWALARAVEGVNTQIDSKSTDESSSESKSANAGVSHIRKKLLNKLVKTRLKGLSGDFQIVNMTVPLLKAFEIENVIREGERRVGFWVKGVGITREIMHSASSHNNLRNYNAAVGDISIMAERSRYVDFTNPYTDIGVGTIAKRKNNKDMWIFAKSIGVDLCLVTVVFFILTGLLIWAIEKPTNKDFEGSPSEQLGTIFFSTIFFSSGEKLSSNLSRFVMLIWAFLVLILTSSYTATLASMLTVQQIGLASKAFVGYQTGSLVERNIANNINYKDYRLCPYSSAEEYADALTKGSKNGGVDDILDEMPYIKAFLSKYSADYAMVDSASSTNGFGFAFQKGSPLVPDMSTAIAELREDGRLEMLEKKWYNKPPSLVNQETQPKLQVLKKF</sequence>
<dbReference type="Pfam" id="PF00060">
    <property type="entry name" value="Lig_chan"/>
    <property type="match status" value="1"/>
</dbReference>
<keyword evidence="14" id="KW-1185">Reference proteome</keyword>
<dbReference type="Gene3D" id="1.10.287.70">
    <property type="match status" value="1"/>
</dbReference>
<dbReference type="Pfam" id="PF00497">
    <property type="entry name" value="SBP_bac_3"/>
    <property type="match status" value="1"/>
</dbReference>
<dbReference type="SUPFAM" id="SSF53850">
    <property type="entry name" value="Periplasmic binding protein-like II"/>
    <property type="match status" value="1"/>
</dbReference>
<evidence type="ECO:0000256" key="1">
    <source>
        <dbReference type="ARBA" id="ARBA00004141"/>
    </source>
</evidence>
<dbReference type="InterPro" id="IPR015683">
    <property type="entry name" value="Ionotropic_Glu_rcpt"/>
</dbReference>
<feature type="domain" description="Ionotropic glutamate receptor C-terminal" evidence="12">
    <location>
        <begin position="75"/>
        <end position="385"/>
    </location>
</feature>
<keyword evidence="2" id="KW-0813">Transport</keyword>
<dbReference type="InterPro" id="IPR001320">
    <property type="entry name" value="Iontro_rcpt_C"/>
</dbReference>
<evidence type="ECO:0000313" key="13">
    <source>
        <dbReference type="EMBL" id="KAK1358600.1"/>
    </source>
</evidence>
<reference evidence="13" key="2">
    <citation type="submission" date="2023-05" db="EMBL/GenBank/DDBJ databases">
        <authorList>
            <person name="Schelkunov M.I."/>
        </authorList>
    </citation>
    <scope>NUCLEOTIDE SEQUENCE</scope>
    <source>
        <strain evidence="13">Hsosn_3</strain>
        <tissue evidence="13">Leaf</tissue>
    </source>
</reference>
<keyword evidence="10" id="KW-0407">Ion channel</keyword>
<dbReference type="GO" id="GO:0015276">
    <property type="term" value="F:ligand-gated monoatomic ion channel activity"/>
    <property type="evidence" value="ECO:0007669"/>
    <property type="project" value="InterPro"/>
</dbReference>
<keyword evidence="5" id="KW-0406">Ion transport</keyword>
<evidence type="ECO:0000256" key="8">
    <source>
        <dbReference type="ARBA" id="ARBA00023180"/>
    </source>
</evidence>
<dbReference type="EMBL" id="JAUIZM010000010">
    <property type="protein sequence ID" value="KAK1358600.1"/>
    <property type="molecule type" value="Genomic_DNA"/>
</dbReference>
<dbReference type="PANTHER" id="PTHR18966">
    <property type="entry name" value="IONOTROPIC GLUTAMATE RECEPTOR"/>
    <property type="match status" value="1"/>
</dbReference>
<keyword evidence="7 13" id="KW-0675">Receptor</keyword>
<dbReference type="Gene3D" id="3.40.190.10">
    <property type="entry name" value="Periplasmic binding protein-like II"/>
    <property type="match status" value="2"/>
</dbReference>
<comment type="caution">
    <text evidence="13">The sequence shown here is derived from an EMBL/GenBank/DDBJ whole genome shotgun (WGS) entry which is preliminary data.</text>
</comment>
<dbReference type="FunFam" id="3.40.190.10:FF:000039">
    <property type="entry name" value="Glutamate receptor"/>
    <property type="match status" value="1"/>
</dbReference>
<evidence type="ECO:0000256" key="11">
    <source>
        <dbReference type="SAM" id="Phobius"/>
    </source>
</evidence>
<name>A0AAD8H2T1_9APIA</name>
<dbReference type="Proteomes" id="UP001237642">
    <property type="component" value="Unassembled WGS sequence"/>
</dbReference>
<evidence type="ECO:0000256" key="4">
    <source>
        <dbReference type="ARBA" id="ARBA00022989"/>
    </source>
</evidence>
<keyword evidence="4 11" id="KW-1133">Transmembrane helix</keyword>
<evidence type="ECO:0000256" key="7">
    <source>
        <dbReference type="ARBA" id="ARBA00023170"/>
    </source>
</evidence>
<keyword evidence="3 11" id="KW-0812">Transmembrane</keyword>
<evidence type="ECO:0000256" key="5">
    <source>
        <dbReference type="ARBA" id="ARBA00023065"/>
    </source>
</evidence>
<dbReference type="InterPro" id="IPR001638">
    <property type="entry name" value="Solute-binding_3/MltF_N"/>
</dbReference>
<dbReference type="InterPro" id="IPR001828">
    <property type="entry name" value="ANF_lig-bd_rcpt"/>
</dbReference>
<evidence type="ECO:0000256" key="10">
    <source>
        <dbReference type="ARBA" id="ARBA00023303"/>
    </source>
</evidence>
<evidence type="ECO:0000256" key="2">
    <source>
        <dbReference type="ARBA" id="ARBA00022448"/>
    </source>
</evidence>
<evidence type="ECO:0000259" key="12">
    <source>
        <dbReference type="SMART" id="SM00079"/>
    </source>
</evidence>
<dbReference type="GO" id="GO:0016020">
    <property type="term" value="C:membrane"/>
    <property type="evidence" value="ECO:0007669"/>
    <property type="project" value="UniProtKB-SubCell"/>
</dbReference>
<dbReference type="InterPro" id="IPR028082">
    <property type="entry name" value="Peripla_BP_I"/>
</dbReference>
<feature type="transmembrane region" description="Helical" evidence="11">
    <location>
        <begin position="235"/>
        <end position="259"/>
    </location>
</feature>
<dbReference type="AlphaFoldDB" id="A0AAD8H2T1"/>
<evidence type="ECO:0000313" key="14">
    <source>
        <dbReference type="Proteomes" id="UP001237642"/>
    </source>
</evidence>
<dbReference type="Gene3D" id="3.40.50.2300">
    <property type="match status" value="1"/>
</dbReference>